<comment type="caution">
    <text evidence="1">The sequence shown here is derived from an EMBL/GenBank/DDBJ whole genome shotgun (WGS) entry which is preliminary data.</text>
</comment>
<dbReference type="EMBL" id="CM037018">
    <property type="protein sequence ID" value="KAH7675390.1"/>
    <property type="molecule type" value="Genomic_DNA"/>
</dbReference>
<organism evidence="1 2">
    <name type="scientific">Dioscorea alata</name>
    <name type="common">Purple yam</name>
    <dbReference type="NCBI Taxonomy" id="55571"/>
    <lineage>
        <taxon>Eukaryota</taxon>
        <taxon>Viridiplantae</taxon>
        <taxon>Streptophyta</taxon>
        <taxon>Embryophyta</taxon>
        <taxon>Tracheophyta</taxon>
        <taxon>Spermatophyta</taxon>
        <taxon>Magnoliopsida</taxon>
        <taxon>Liliopsida</taxon>
        <taxon>Dioscoreales</taxon>
        <taxon>Dioscoreaceae</taxon>
        <taxon>Dioscorea</taxon>
    </lineage>
</organism>
<evidence type="ECO:0000313" key="1">
    <source>
        <dbReference type="EMBL" id="KAH7675390.1"/>
    </source>
</evidence>
<sequence length="233" mass="26210">MEKPGTPATAPLLSPSSSQPYYGVPAPFQSPTPPAYVLLTSYHRRRSLRHRCRCCSFLVPSSCFFFLAFICAIIAASLFFLWPSDPEVSVTRLRLHSIHVATKPSISLDISIGLEVKVRNRDFFSLDYDEMVVAIGYRGRRLGLVRSEGGHIRARGVSYIDAMLRLDGIRVLNDVFYLIEDLARGSIPFDTVTEIEGQLHLFFLDVPIQGRVSCEVNVNPENQTVVRQNCYPE</sequence>
<accession>A0ACB7VM96</accession>
<protein>
    <submittedName>
        <fullName evidence="1">LEA14-like protein</fullName>
    </submittedName>
</protein>
<proteinExistence type="predicted"/>
<dbReference type="Proteomes" id="UP000827976">
    <property type="component" value="Chromosome 8"/>
</dbReference>
<name>A0ACB7VM96_DIOAL</name>
<reference evidence="2" key="1">
    <citation type="journal article" date="2022" name="Nat. Commun.">
        <title>Chromosome evolution and the genetic basis of agronomically important traits in greater yam.</title>
        <authorList>
            <person name="Bredeson J.V."/>
            <person name="Lyons J.B."/>
            <person name="Oniyinde I.O."/>
            <person name="Okereke N.R."/>
            <person name="Kolade O."/>
            <person name="Nnabue I."/>
            <person name="Nwadili C.O."/>
            <person name="Hribova E."/>
            <person name="Parker M."/>
            <person name="Nwogha J."/>
            <person name="Shu S."/>
            <person name="Carlson J."/>
            <person name="Kariba R."/>
            <person name="Muthemba S."/>
            <person name="Knop K."/>
            <person name="Barton G.J."/>
            <person name="Sherwood A.V."/>
            <person name="Lopez-Montes A."/>
            <person name="Asiedu R."/>
            <person name="Jamnadass R."/>
            <person name="Muchugi A."/>
            <person name="Goodstein D."/>
            <person name="Egesi C.N."/>
            <person name="Featherston J."/>
            <person name="Asfaw A."/>
            <person name="Simpson G.G."/>
            <person name="Dolezel J."/>
            <person name="Hendre P.S."/>
            <person name="Van Deynze A."/>
            <person name="Kumar P.L."/>
            <person name="Obidiegwu J.E."/>
            <person name="Bhattacharjee R."/>
            <person name="Rokhsar D.S."/>
        </authorList>
    </citation>
    <scope>NUCLEOTIDE SEQUENCE [LARGE SCALE GENOMIC DNA]</scope>
    <source>
        <strain evidence="2">cv. TDa95/00328</strain>
    </source>
</reference>
<evidence type="ECO:0000313" key="2">
    <source>
        <dbReference type="Proteomes" id="UP000827976"/>
    </source>
</evidence>
<keyword evidence="2" id="KW-1185">Reference proteome</keyword>
<gene>
    <name evidence="1" type="ORF">IHE45_08G130900</name>
</gene>